<organism evidence="2 3">
    <name type="scientific">Catenulispora pinistramenti</name>
    <dbReference type="NCBI Taxonomy" id="2705254"/>
    <lineage>
        <taxon>Bacteria</taxon>
        <taxon>Bacillati</taxon>
        <taxon>Actinomycetota</taxon>
        <taxon>Actinomycetes</taxon>
        <taxon>Catenulisporales</taxon>
        <taxon>Catenulisporaceae</taxon>
        <taxon>Catenulispora</taxon>
    </lineage>
</organism>
<comment type="caution">
    <text evidence="2">The sequence shown here is derived from an EMBL/GenBank/DDBJ whole genome shotgun (WGS) entry which is preliminary data.</text>
</comment>
<keyword evidence="3" id="KW-1185">Reference proteome</keyword>
<feature type="transmembrane region" description="Helical" evidence="1">
    <location>
        <begin position="97"/>
        <end position="120"/>
    </location>
</feature>
<evidence type="ECO:0000256" key="1">
    <source>
        <dbReference type="SAM" id="Phobius"/>
    </source>
</evidence>
<reference evidence="2 3" key="1">
    <citation type="submission" date="2020-02" db="EMBL/GenBank/DDBJ databases">
        <title>Acidophilic actinobacteria isolated from forest soil.</title>
        <authorList>
            <person name="Golinska P."/>
        </authorList>
    </citation>
    <scope>NUCLEOTIDE SEQUENCE [LARGE SCALE GENOMIC DNA]</scope>
    <source>
        <strain evidence="2 3">NL8</strain>
    </source>
</reference>
<evidence type="ECO:0000313" key="3">
    <source>
        <dbReference type="Proteomes" id="UP000730482"/>
    </source>
</evidence>
<keyword evidence="1" id="KW-0812">Transmembrane</keyword>
<dbReference type="EMBL" id="JAAFYZ010000184">
    <property type="protein sequence ID" value="MBS2552355.1"/>
    <property type="molecule type" value="Genomic_DNA"/>
</dbReference>
<evidence type="ECO:0000313" key="2">
    <source>
        <dbReference type="EMBL" id="MBS2552355.1"/>
    </source>
</evidence>
<proteinExistence type="predicted"/>
<gene>
    <name evidence="2" type="ORF">KGQ19_36425</name>
</gene>
<name>A0ABS5L278_9ACTN</name>
<dbReference type="Proteomes" id="UP000730482">
    <property type="component" value="Unassembled WGS sequence"/>
</dbReference>
<feature type="transmembrane region" description="Helical" evidence="1">
    <location>
        <begin position="170"/>
        <end position="189"/>
    </location>
</feature>
<feature type="transmembrane region" description="Helical" evidence="1">
    <location>
        <begin position="65"/>
        <end position="85"/>
    </location>
</feature>
<accession>A0ABS5L278</accession>
<feature type="transmembrane region" description="Helical" evidence="1">
    <location>
        <begin position="18"/>
        <end position="36"/>
    </location>
</feature>
<keyword evidence="1" id="KW-1133">Transmembrane helix</keyword>
<keyword evidence="1" id="KW-0472">Membrane</keyword>
<protein>
    <submittedName>
        <fullName evidence="2">Uncharacterized protein</fullName>
    </submittedName>
</protein>
<dbReference type="RefSeq" id="WP_212017851.1">
    <property type="nucleotide sequence ID" value="NZ_JAAFYZ010000184.1"/>
</dbReference>
<sequence>MAEAEKSEDKRGGPGHNVVLAVVLVFPILKVAWTVGGGDAAWDVLVALEPRNWLDVLMGMVRNSVLLAFILAVVTSRMTFLFMAARGGLPRGSGTGTLLAATAMSLISPLAFGLLMTVFFDWRWGLATALGAWLLRQGVVIEYRTGHRGRRERSEALAPWQHRLISAERITATLLAVVALPVAAFAVALDGRSWTSLEKCEVQVGTAQESSTLIELTRMGNGIVGWDLDRDEVANAQGCVKVDDLVVREPWWRS</sequence>